<comment type="caution">
    <text evidence="1">The sequence shown here is derived from an EMBL/GenBank/DDBJ whole genome shotgun (WGS) entry which is preliminary data.</text>
</comment>
<dbReference type="EMBL" id="BJXX01000203">
    <property type="protein sequence ID" value="GEN36596.1"/>
    <property type="molecule type" value="Genomic_DNA"/>
</dbReference>
<dbReference type="OrthoDB" id="1903286at2"/>
<reference evidence="1 2" key="1">
    <citation type="submission" date="2019-07" db="EMBL/GenBank/DDBJ databases">
        <title>Whole genome shotgun sequence of Aneurinibacillus danicus NBRC 102444.</title>
        <authorList>
            <person name="Hosoyama A."/>
            <person name="Uohara A."/>
            <person name="Ohji S."/>
            <person name="Ichikawa N."/>
        </authorList>
    </citation>
    <scope>NUCLEOTIDE SEQUENCE [LARGE SCALE GENOMIC DNA]</scope>
    <source>
        <strain evidence="1 2">NBRC 102444</strain>
    </source>
</reference>
<proteinExistence type="predicted"/>
<evidence type="ECO:0000313" key="2">
    <source>
        <dbReference type="Proteomes" id="UP000321157"/>
    </source>
</evidence>
<keyword evidence="2" id="KW-1185">Reference proteome</keyword>
<evidence type="ECO:0000313" key="1">
    <source>
        <dbReference type="EMBL" id="GEN36596.1"/>
    </source>
</evidence>
<organism evidence="1 2">
    <name type="scientific">Aneurinibacillus danicus</name>
    <dbReference type="NCBI Taxonomy" id="267746"/>
    <lineage>
        <taxon>Bacteria</taxon>
        <taxon>Bacillati</taxon>
        <taxon>Bacillota</taxon>
        <taxon>Bacilli</taxon>
        <taxon>Bacillales</taxon>
        <taxon>Paenibacillaceae</taxon>
        <taxon>Aneurinibacillus group</taxon>
        <taxon>Aneurinibacillus</taxon>
    </lineage>
</organism>
<name>A0A511VCF6_9BACL</name>
<dbReference type="Proteomes" id="UP000321157">
    <property type="component" value="Unassembled WGS sequence"/>
</dbReference>
<gene>
    <name evidence="1" type="ORF">ADA01nite_40560</name>
</gene>
<sequence>MKGRVRAILHDLEAVRENLLALSDDIWLEIDHNDPKSLEEGYQFKKEYNEKMRTFDQIAHEISAMIQQFMDVNVEEETVQGQKSKEDNERVIRELNKEEPHTLDEDFAYKRPYGFVLEGQAFKDIVTWRRLYEVFCKQLEKKNPTLFNNLAQNKEFISRRGNKAFSDNPNDFHVALQLNDRLYAEGNLSANQIRKNMKKLLDVFAVSPENCVIYLREDRNSEE</sequence>
<dbReference type="RefSeq" id="WP_146812233.1">
    <property type="nucleotide sequence ID" value="NZ_BJXX01000203.1"/>
</dbReference>
<accession>A0A511VCF6</accession>
<dbReference type="AlphaFoldDB" id="A0A511VCF6"/>
<protein>
    <submittedName>
        <fullName evidence="1">Uncharacterized protein</fullName>
    </submittedName>
</protein>